<organism evidence="5 6">
    <name type="scientific">Xenotaenia resolanae</name>
    <dbReference type="NCBI Taxonomy" id="208358"/>
    <lineage>
        <taxon>Eukaryota</taxon>
        <taxon>Metazoa</taxon>
        <taxon>Chordata</taxon>
        <taxon>Craniata</taxon>
        <taxon>Vertebrata</taxon>
        <taxon>Euteleostomi</taxon>
        <taxon>Actinopterygii</taxon>
        <taxon>Neopterygii</taxon>
        <taxon>Teleostei</taxon>
        <taxon>Neoteleostei</taxon>
        <taxon>Acanthomorphata</taxon>
        <taxon>Ovalentaria</taxon>
        <taxon>Atherinomorphae</taxon>
        <taxon>Cyprinodontiformes</taxon>
        <taxon>Goodeidae</taxon>
        <taxon>Xenotaenia</taxon>
    </lineage>
</organism>
<dbReference type="PANTHER" id="PTHR48071">
    <property type="entry name" value="SRCR DOMAIN-CONTAINING PROTEIN"/>
    <property type="match status" value="1"/>
</dbReference>
<accession>A0ABV0W2U7</accession>
<feature type="domain" description="SRCR" evidence="4">
    <location>
        <begin position="32"/>
        <end position="118"/>
    </location>
</feature>
<dbReference type="SUPFAM" id="SSF56487">
    <property type="entry name" value="SRCR-like"/>
    <property type="match status" value="1"/>
</dbReference>
<dbReference type="InterPro" id="IPR001190">
    <property type="entry name" value="SRCR"/>
</dbReference>
<evidence type="ECO:0000256" key="2">
    <source>
        <dbReference type="PROSITE-ProRule" id="PRU00196"/>
    </source>
</evidence>
<dbReference type="PANTHER" id="PTHR48071:SF18">
    <property type="entry name" value="DELETED IN MALIGNANT BRAIN TUMORS 1 PROTEIN-RELATED"/>
    <property type="match status" value="1"/>
</dbReference>
<evidence type="ECO:0000259" key="4">
    <source>
        <dbReference type="PROSITE" id="PS50287"/>
    </source>
</evidence>
<keyword evidence="6" id="KW-1185">Reference proteome</keyword>
<dbReference type="SMART" id="SM00202">
    <property type="entry name" value="SR"/>
    <property type="match status" value="1"/>
</dbReference>
<protein>
    <recommendedName>
        <fullName evidence="4">SRCR domain-containing protein</fullName>
    </recommendedName>
</protein>
<dbReference type="PROSITE" id="PS50287">
    <property type="entry name" value="SRCR_2"/>
    <property type="match status" value="1"/>
</dbReference>
<comment type="caution">
    <text evidence="2">Lacks conserved residue(s) required for the propagation of feature annotation.</text>
</comment>
<evidence type="ECO:0000313" key="5">
    <source>
        <dbReference type="EMBL" id="MEQ2263489.1"/>
    </source>
</evidence>
<evidence type="ECO:0000256" key="3">
    <source>
        <dbReference type="SAM" id="MobiDB-lite"/>
    </source>
</evidence>
<evidence type="ECO:0000256" key="1">
    <source>
        <dbReference type="ARBA" id="ARBA00023157"/>
    </source>
</evidence>
<reference evidence="5 6" key="1">
    <citation type="submission" date="2021-06" db="EMBL/GenBank/DDBJ databases">
        <authorList>
            <person name="Palmer J.M."/>
        </authorList>
    </citation>
    <scope>NUCLEOTIDE SEQUENCE [LARGE SCALE GENOMIC DNA]</scope>
    <source>
        <strain evidence="5 6">XR_2019</strain>
        <tissue evidence="5">Muscle</tissue>
    </source>
</reference>
<dbReference type="Pfam" id="PF00530">
    <property type="entry name" value="SRCR"/>
    <property type="match status" value="1"/>
</dbReference>
<proteinExistence type="predicted"/>
<dbReference type="InterPro" id="IPR036772">
    <property type="entry name" value="SRCR-like_dom_sf"/>
</dbReference>
<name>A0ABV0W2U7_9TELE</name>
<dbReference type="EMBL" id="JAHRIM010022687">
    <property type="protein sequence ID" value="MEQ2263489.1"/>
    <property type="molecule type" value="Genomic_DNA"/>
</dbReference>
<keyword evidence="1" id="KW-1015">Disulfide bond</keyword>
<gene>
    <name evidence="5" type="ORF">XENORESO_008388</name>
</gene>
<feature type="non-terminal residue" evidence="5">
    <location>
        <position position="1"/>
    </location>
</feature>
<feature type="region of interest" description="Disordered" evidence="3">
    <location>
        <begin position="1"/>
        <end position="24"/>
    </location>
</feature>
<comment type="caution">
    <text evidence="5">The sequence shown here is derived from an EMBL/GenBank/DDBJ whole genome shotgun (WGS) entry which is preliminary data.</text>
</comment>
<sequence>ATGPIGFNGTQGPPGLQGLKGEKGETGKQLNVRLEPGKNRGRVEVMYNNVWGTICDDNFGTLEGRVICKMLGFKSVVSTFTATPGEQTSSALIFQLMILFLYSFAELLYKPNPLWILP</sequence>
<dbReference type="Proteomes" id="UP001444071">
    <property type="component" value="Unassembled WGS sequence"/>
</dbReference>
<dbReference type="Gene3D" id="3.10.250.10">
    <property type="entry name" value="SRCR-like domain"/>
    <property type="match status" value="1"/>
</dbReference>
<evidence type="ECO:0000313" key="6">
    <source>
        <dbReference type="Proteomes" id="UP001444071"/>
    </source>
</evidence>